<accession>A0ABT7B145</accession>
<organism evidence="2 3">
    <name type="scientific">Roseofilum capinflatum BLCC-M114</name>
    <dbReference type="NCBI Taxonomy" id="3022440"/>
    <lineage>
        <taxon>Bacteria</taxon>
        <taxon>Bacillati</taxon>
        <taxon>Cyanobacteriota</taxon>
        <taxon>Cyanophyceae</taxon>
        <taxon>Desertifilales</taxon>
        <taxon>Desertifilaceae</taxon>
        <taxon>Roseofilum</taxon>
        <taxon>Roseofilum capinflatum</taxon>
    </lineage>
</organism>
<dbReference type="Proteomes" id="UP001235849">
    <property type="component" value="Unassembled WGS sequence"/>
</dbReference>
<dbReference type="EMBL" id="JAQOSO010000009">
    <property type="protein sequence ID" value="MDJ1172888.1"/>
    <property type="molecule type" value="Genomic_DNA"/>
</dbReference>
<sequence>MDNLPNPDILEPPNLNRLGATQRSASTQLPHFPKSKPTRLSRHQNQYYPDVAIDLLHDIEAIACQWQDQLDQIHNQITALYHQGPIIEGWLESTPTPGSRTSYRLCRLKENGEVWSRLCAAEEIPSISLALHRYQQLRQFLSQKHILEERLSQLAQSLNGLHRQLKP</sequence>
<feature type="region of interest" description="Disordered" evidence="1">
    <location>
        <begin position="22"/>
        <end position="41"/>
    </location>
</feature>
<comment type="caution">
    <text evidence="2">The sequence shown here is derived from an EMBL/GenBank/DDBJ whole genome shotgun (WGS) entry which is preliminary data.</text>
</comment>
<protein>
    <submittedName>
        <fullName evidence="2">Uncharacterized protein</fullName>
    </submittedName>
</protein>
<evidence type="ECO:0000313" key="3">
    <source>
        <dbReference type="Proteomes" id="UP001235849"/>
    </source>
</evidence>
<keyword evidence="3" id="KW-1185">Reference proteome</keyword>
<evidence type="ECO:0000256" key="1">
    <source>
        <dbReference type="SAM" id="MobiDB-lite"/>
    </source>
</evidence>
<dbReference type="RefSeq" id="WP_283765267.1">
    <property type="nucleotide sequence ID" value="NZ_JAQOSO010000009.1"/>
</dbReference>
<proteinExistence type="predicted"/>
<gene>
    <name evidence="2" type="ORF">PMG25_02160</name>
</gene>
<evidence type="ECO:0000313" key="2">
    <source>
        <dbReference type="EMBL" id="MDJ1172888.1"/>
    </source>
</evidence>
<reference evidence="2 3" key="1">
    <citation type="submission" date="2023-01" db="EMBL/GenBank/DDBJ databases">
        <title>Novel diversity within Roseofilum (Cyanobacteria; Desertifilaceae) from marine benthic mats with descriptions of four novel species.</title>
        <authorList>
            <person name="Wang Y."/>
            <person name="Berthold D.E."/>
            <person name="Hu J."/>
            <person name="Lefler F.W."/>
            <person name="Laughinghouse H.D. IV."/>
        </authorList>
    </citation>
    <scope>NUCLEOTIDE SEQUENCE [LARGE SCALE GENOMIC DNA]</scope>
    <source>
        <strain evidence="2 3">BLCC-M114</strain>
    </source>
</reference>
<name>A0ABT7B145_9CYAN</name>